<name>A0A0U5GA92_ASPCI</name>
<evidence type="ECO:0000313" key="2">
    <source>
        <dbReference type="Proteomes" id="UP000054771"/>
    </source>
</evidence>
<keyword evidence="2" id="KW-1185">Reference proteome</keyword>
<organism evidence="1 2">
    <name type="scientific">Aspergillus calidoustus</name>
    <dbReference type="NCBI Taxonomy" id="454130"/>
    <lineage>
        <taxon>Eukaryota</taxon>
        <taxon>Fungi</taxon>
        <taxon>Dikarya</taxon>
        <taxon>Ascomycota</taxon>
        <taxon>Pezizomycotina</taxon>
        <taxon>Eurotiomycetes</taxon>
        <taxon>Eurotiomycetidae</taxon>
        <taxon>Eurotiales</taxon>
        <taxon>Aspergillaceae</taxon>
        <taxon>Aspergillus</taxon>
        <taxon>Aspergillus subgen. Nidulantes</taxon>
    </lineage>
</organism>
<evidence type="ECO:0000313" key="1">
    <source>
        <dbReference type="EMBL" id="CEL09154.1"/>
    </source>
</evidence>
<dbReference type="Proteomes" id="UP000054771">
    <property type="component" value="Unassembled WGS sequence"/>
</dbReference>
<dbReference type="AlphaFoldDB" id="A0A0U5GA92"/>
<proteinExistence type="predicted"/>
<sequence length="113" mass="12686">MPSITLRHRPSITFQSSSQLTSTAMLRASEEKPMSQCQEQITWISTVKERQNEVEVCVESVLLVAITRQNPPVHSAEQSVAFFAFIKHRDGINPRKTHSRSRGCLCSAMSGQQ</sequence>
<reference evidence="2" key="1">
    <citation type="journal article" date="2016" name="Genome Announc.">
        <title>Draft genome sequences of fungus Aspergillus calidoustus.</title>
        <authorList>
            <person name="Horn F."/>
            <person name="Linde J."/>
            <person name="Mattern D.J."/>
            <person name="Walther G."/>
            <person name="Guthke R."/>
            <person name="Scherlach K."/>
            <person name="Martin K."/>
            <person name="Brakhage A.A."/>
            <person name="Petzke L."/>
            <person name="Valiante V."/>
        </authorList>
    </citation>
    <scope>NUCLEOTIDE SEQUENCE [LARGE SCALE GENOMIC DNA]</scope>
    <source>
        <strain evidence="2">SF006504</strain>
    </source>
</reference>
<accession>A0A0U5GA92</accession>
<protein>
    <submittedName>
        <fullName evidence="1">Uncharacterized protein</fullName>
    </submittedName>
</protein>
<gene>
    <name evidence="1" type="ORF">ASPCAL12294</name>
</gene>
<dbReference type="EMBL" id="CDMC01000013">
    <property type="protein sequence ID" value="CEL09154.1"/>
    <property type="molecule type" value="Genomic_DNA"/>
</dbReference>